<feature type="chain" id="PRO_5042279910" evidence="2">
    <location>
        <begin position="20"/>
        <end position="654"/>
    </location>
</feature>
<dbReference type="Proteomes" id="UP001196413">
    <property type="component" value="Unassembled WGS sequence"/>
</dbReference>
<feature type="compositionally biased region" description="Pro residues" evidence="1">
    <location>
        <begin position="626"/>
        <end position="654"/>
    </location>
</feature>
<organism evidence="3 4">
    <name type="scientific">Parelaphostrongylus tenuis</name>
    <name type="common">Meningeal worm</name>
    <dbReference type="NCBI Taxonomy" id="148309"/>
    <lineage>
        <taxon>Eukaryota</taxon>
        <taxon>Metazoa</taxon>
        <taxon>Ecdysozoa</taxon>
        <taxon>Nematoda</taxon>
        <taxon>Chromadorea</taxon>
        <taxon>Rhabditida</taxon>
        <taxon>Rhabditina</taxon>
        <taxon>Rhabditomorpha</taxon>
        <taxon>Strongyloidea</taxon>
        <taxon>Metastrongylidae</taxon>
        <taxon>Parelaphostrongylus</taxon>
    </lineage>
</organism>
<accession>A0AAD5QHQ4</accession>
<feature type="signal peptide" evidence="2">
    <location>
        <begin position="1"/>
        <end position="19"/>
    </location>
</feature>
<gene>
    <name evidence="3" type="ORF">KIN20_002353</name>
</gene>
<feature type="region of interest" description="Disordered" evidence="1">
    <location>
        <begin position="527"/>
        <end position="654"/>
    </location>
</feature>
<feature type="compositionally biased region" description="Polar residues" evidence="1">
    <location>
        <begin position="577"/>
        <end position="596"/>
    </location>
</feature>
<sequence length="654" mass="71387">MRRLLCISLFIIHLREFGCQNENFSKLGAVSKEVENKDVVSVAEFIGHTEDINDGSDSFVTSTELLEPITEPAVTTDMHQPQTLEPLELTTKQNKNATLLVLNVPAVNADDPHPLPDEVLNADPFSLDGATNTERAVDIPAENPVVPVVHTDSRSFSLVAEPDDDVLSSTVPIEEVVTTSATPKVPIISPALERRVLKEKEEATVPIVSSTTNIHPKTESTEDFFLSKEFHSIDAPIEPSEVAENPVTESGDIKDATSSSQSSLSGGGTTQSSEEKAFESFTNATGIIAERQDKEQSAITETSTTTIVSTNAAGTTVLDEEEPPFDQEKLSGLFEQDGSFIPDHLINQPSSQPMFPRVELPEESTEIIDDQQQRKMSVTSDLPTFPKSSDGHDESTTMTNAETVSTKHKLQQIKIQSTSSKSFVSVMSHVERTLNPNVEDPSIPVESGVGLRPNQHEASISATTFSSEPENKPSLESESWPTHATTAEVIIGVVRTETESATKSAAKAMPELSTQPILKTELRQKLEIQPKPWPEPQLELTPEPEWIPQPTALPHPELGQKSHAVPEVATLKPDPRLQQQSELKLQPPTATVSNASEPELEPHKQPEPKLQPNVGFEPTAARPEPEPQLQPAPKPQPQPEPELQPQPEPEIQPT</sequence>
<evidence type="ECO:0000256" key="1">
    <source>
        <dbReference type="SAM" id="MobiDB-lite"/>
    </source>
</evidence>
<keyword evidence="4" id="KW-1185">Reference proteome</keyword>
<protein>
    <submittedName>
        <fullName evidence="3">Uncharacterized protein</fullName>
    </submittedName>
</protein>
<name>A0AAD5QHQ4_PARTN</name>
<keyword evidence="2" id="KW-0732">Signal</keyword>
<comment type="caution">
    <text evidence="3">The sequence shown here is derived from an EMBL/GenBank/DDBJ whole genome shotgun (WGS) entry which is preliminary data.</text>
</comment>
<feature type="region of interest" description="Disordered" evidence="1">
    <location>
        <begin position="369"/>
        <end position="405"/>
    </location>
</feature>
<reference evidence="3" key="1">
    <citation type="submission" date="2021-06" db="EMBL/GenBank/DDBJ databases">
        <title>Parelaphostrongylus tenuis whole genome reference sequence.</title>
        <authorList>
            <person name="Garwood T.J."/>
            <person name="Larsen P.A."/>
            <person name="Fountain-Jones N.M."/>
            <person name="Garbe J.R."/>
            <person name="Macchietto M.G."/>
            <person name="Kania S.A."/>
            <person name="Gerhold R.W."/>
            <person name="Richards J.E."/>
            <person name="Wolf T.M."/>
        </authorList>
    </citation>
    <scope>NUCLEOTIDE SEQUENCE</scope>
    <source>
        <strain evidence="3">MNPRO001-30</strain>
        <tissue evidence="3">Meninges</tissue>
    </source>
</reference>
<feature type="region of interest" description="Disordered" evidence="1">
    <location>
        <begin position="462"/>
        <end position="481"/>
    </location>
</feature>
<feature type="region of interest" description="Disordered" evidence="1">
    <location>
        <begin position="235"/>
        <end position="276"/>
    </location>
</feature>
<proteinExistence type="predicted"/>
<evidence type="ECO:0000313" key="3">
    <source>
        <dbReference type="EMBL" id="KAJ1347321.1"/>
    </source>
</evidence>
<evidence type="ECO:0000256" key="2">
    <source>
        <dbReference type="SAM" id="SignalP"/>
    </source>
</evidence>
<evidence type="ECO:0000313" key="4">
    <source>
        <dbReference type="Proteomes" id="UP001196413"/>
    </source>
</evidence>
<dbReference type="AlphaFoldDB" id="A0AAD5QHQ4"/>
<dbReference type="EMBL" id="JAHQIW010000302">
    <property type="protein sequence ID" value="KAJ1347321.1"/>
    <property type="molecule type" value="Genomic_DNA"/>
</dbReference>